<accession>A0A1K1S698</accession>
<name>A0A1K1S698_9PSEU</name>
<reference evidence="3" key="1">
    <citation type="submission" date="2016-11" db="EMBL/GenBank/DDBJ databases">
        <authorList>
            <person name="Varghese N."/>
            <person name="Submissions S."/>
        </authorList>
    </citation>
    <scope>NUCLEOTIDE SEQUENCE [LARGE SCALE GENOMIC DNA]</scope>
    <source>
        <strain evidence="3">DSM 44671</strain>
    </source>
</reference>
<dbReference type="AlphaFoldDB" id="A0A1K1S698"/>
<dbReference type="EMBL" id="FPJG01000006">
    <property type="protein sequence ID" value="SFW79730.1"/>
    <property type="molecule type" value="Genomic_DNA"/>
</dbReference>
<protein>
    <submittedName>
        <fullName evidence="2">Uncharacterized protein</fullName>
    </submittedName>
</protein>
<dbReference type="Proteomes" id="UP000182740">
    <property type="component" value="Unassembled WGS sequence"/>
</dbReference>
<keyword evidence="3" id="KW-1185">Reference proteome</keyword>
<evidence type="ECO:0000256" key="1">
    <source>
        <dbReference type="SAM" id="MobiDB-lite"/>
    </source>
</evidence>
<feature type="compositionally biased region" description="Basic residues" evidence="1">
    <location>
        <begin position="35"/>
        <end position="47"/>
    </location>
</feature>
<evidence type="ECO:0000313" key="2">
    <source>
        <dbReference type="EMBL" id="SFW79730.1"/>
    </source>
</evidence>
<proteinExistence type="predicted"/>
<gene>
    <name evidence="2" type="ORF">SAMN04489730_4817</name>
</gene>
<organism evidence="2 3">
    <name type="scientific">Amycolatopsis australiensis</name>
    <dbReference type="NCBI Taxonomy" id="546364"/>
    <lineage>
        <taxon>Bacteria</taxon>
        <taxon>Bacillati</taxon>
        <taxon>Actinomycetota</taxon>
        <taxon>Actinomycetes</taxon>
        <taxon>Pseudonocardiales</taxon>
        <taxon>Pseudonocardiaceae</taxon>
        <taxon>Amycolatopsis</taxon>
    </lineage>
</organism>
<feature type="region of interest" description="Disordered" evidence="1">
    <location>
        <begin position="1"/>
        <end position="65"/>
    </location>
</feature>
<sequence length="92" mass="9911">MALLNGAEQATRPGNSAAEESAGVHGRSTAGRLPLPHHRLRQQRFRVRPVGGPAGATPACRRWGDAPGHELRVPYTLCGAAQATWSHEPELW</sequence>
<evidence type="ECO:0000313" key="3">
    <source>
        <dbReference type="Proteomes" id="UP000182740"/>
    </source>
</evidence>